<feature type="domain" description="HTH araC/xylS-type" evidence="5">
    <location>
        <begin position="191"/>
        <end position="289"/>
    </location>
</feature>
<dbReference type="eggNOG" id="COG2207">
    <property type="taxonomic scope" value="Bacteria"/>
</dbReference>
<dbReference type="CDD" id="cd06999">
    <property type="entry name" value="cupin_HpaA-like_N"/>
    <property type="match status" value="1"/>
</dbReference>
<evidence type="ECO:0000256" key="3">
    <source>
        <dbReference type="ARBA" id="ARBA00023159"/>
    </source>
</evidence>
<dbReference type="InterPro" id="IPR037923">
    <property type="entry name" value="HTH-like"/>
</dbReference>
<dbReference type="HOGENOM" id="CLU_000445_88_2_6"/>
<dbReference type="PRINTS" id="PR00032">
    <property type="entry name" value="HTHARAC"/>
</dbReference>
<dbReference type="InterPro" id="IPR009057">
    <property type="entry name" value="Homeodomain-like_sf"/>
</dbReference>
<dbReference type="InterPro" id="IPR018060">
    <property type="entry name" value="HTH_AraC"/>
</dbReference>
<evidence type="ECO:0000259" key="5">
    <source>
        <dbReference type="PROSITE" id="PS01124"/>
    </source>
</evidence>
<evidence type="ECO:0000256" key="1">
    <source>
        <dbReference type="ARBA" id="ARBA00023015"/>
    </source>
</evidence>
<evidence type="ECO:0000256" key="2">
    <source>
        <dbReference type="ARBA" id="ARBA00023125"/>
    </source>
</evidence>
<dbReference type="Proteomes" id="UP000013940">
    <property type="component" value="Chromosome"/>
</dbReference>
<dbReference type="PROSITE" id="PS01124">
    <property type="entry name" value="HTH_ARAC_FAMILY_2"/>
    <property type="match status" value="1"/>
</dbReference>
<dbReference type="InterPro" id="IPR003313">
    <property type="entry name" value="AraC-bd"/>
</dbReference>
<dbReference type="Gene3D" id="1.10.10.60">
    <property type="entry name" value="Homeodomain-like"/>
    <property type="match status" value="1"/>
</dbReference>
<dbReference type="InterPro" id="IPR047264">
    <property type="entry name" value="Cupin_HpaA-like_N"/>
</dbReference>
<dbReference type="SUPFAM" id="SSF51215">
    <property type="entry name" value="Regulatory protein AraC"/>
    <property type="match status" value="1"/>
</dbReference>
<dbReference type="PROSITE" id="PS00041">
    <property type="entry name" value="HTH_ARAC_FAMILY_1"/>
    <property type="match status" value="1"/>
</dbReference>
<dbReference type="GeneID" id="57477797"/>
<dbReference type="GO" id="GO:0003700">
    <property type="term" value="F:DNA-binding transcription factor activity"/>
    <property type="evidence" value="ECO:0007669"/>
    <property type="project" value="InterPro"/>
</dbReference>
<accession>A0A2C9ESQ7</accession>
<reference evidence="7" key="1">
    <citation type="journal article" date="2014" name="Genome Announc.">
        <title>Full-genome sequence of the plant growth-promoting bacterium Pseudomonas protegens CHA0.</title>
        <authorList>
            <person name="Jousset A."/>
            <person name="Schuldes J."/>
            <person name="Keel C."/>
            <person name="Maurhofer M."/>
            <person name="Daniel R."/>
            <person name="Scheu S."/>
            <person name="Thuermer A."/>
        </authorList>
    </citation>
    <scope>NUCLEOTIDE SEQUENCE [LARGE SCALE GENOMIC DNA]</scope>
    <source>
        <strain evidence="7">DSM 19095 / LMG 27888 / CFBP 6595 / CHA0</strain>
    </source>
</reference>
<dbReference type="InterPro" id="IPR020449">
    <property type="entry name" value="Tscrpt_reg_AraC-type_HTH"/>
</dbReference>
<evidence type="ECO:0000313" key="6">
    <source>
        <dbReference type="EMBL" id="AGL86548.1"/>
    </source>
</evidence>
<organism evidence="6 7">
    <name type="scientific">Pseudomonas protegens (strain DSM 19095 / LMG 27888 / CFBP 6595 / CHA0)</name>
    <dbReference type="NCBI Taxonomy" id="1124983"/>
    <lineage>
        <taxon>Bacteria</taxon>
        <taxon>Pseudomonadati</taxon>
        <taxon>Pseudomonadota</taxon>
        <taxon>Gammaproteobacteria</taxon>
        <taxon>Pseudomonadales</taxon>
        <taxon>Pseudomonadaceae</taxon>
        <taxon>Pseudomonas</taxon>
    </lineage>
</organism>
<name>A0A2C9ESQ7_PSEPH</name>
<dbReference type="SUPFAM" id="SSF46689">
    <property type="entry name" value="Homeodomain-like"/>
    <property type="match status" value="1"/>
</dbReference>
<keyword evidence="4" id="KW-0804">Transcription</keyword>
<dbReference type="RefSeq" id="WP_011063072.1">
    <property type="nucleotide sequence ID" value="NC_021237.1"/>
</dbReference>
<sequence>MNKPALASIPVFKLYGESLDWPTPDLLHCEPISQRSREHHWEIKPHRHADLCQLLFVYRGQAELEIEGQRTLLDKSMVQVLPPLSVHGFRFSEDIEGYVVTLAAPLVSHLQTQLGQGQNTLARPEGYPTGADEAYLNGLFAALQQEYQGQQPAREMLMHALVSMIVVWVGRQALQRSSASRRPQRAREYFNGFIQLVEAHYREHVKVEDLAHKLGISVSHLNGTCRELAGQPALQIMHERQLLEAKRLLTYTGMTIYEISADLGFSDPTNFTRLFRRREGISPKVFRDRLKADQAGDADSLTLT</sequence>
<keyword evidence="2" id="KW-0238">DNA-binding</keyword>
<gene>
    <name evidence="6" type="ORF">PFLCHA0_c47980</name>
</gene>
<dbReference type="AlphaFoldDB" id="A0A2C9ESQ7"/>
<evidence type="ECO:0000256" key="4">
    <source>
        <dbReference type="ARBA" id="ARBA00023163"/>
    </source>
</evidence>
<dbReference type="SMART" id="SM00342">
    <property type="entry name" value="HTH_ARAC"/>
    <property type="match status" value="1"/>
</dbReference>
<dbReference type="GO" id="GO:0009893">
    <property type="term" value="P:positive regulation of metabolic process"/>
    <property type="evidence" value="ECO:0007669"/>
    <property type="project" value="UniProtKB-ARBA"/>
</dbReference>
<dbReference type="EMBL" id="CP003190">
    <property type="protein sequence ID" value="AGL86548.1"/>
    <property type="molecule type" value="Genomic_DNA"/>
</dbReference>
<proteinExistence type="predicted"/>
<dbReference type="PANTHER" id="PTHR43280:SF32">
    <property type="entry name" value="TRANSCRIPTIONAL REGULATORY PROTEIN"/>
    <property type="match status" value="1"/>
</dbReference>
<protein>
    <submittedName>
        <fullName evidence="6">Transcriptional regulator, AraC family</fullName>
    </submittedName>
</protein>
<dbReference type="Gene3D" id="2.60.120.10">
    <property type="entry name" value="Jelly Rolls"/>
    <property type="match status" value="1"/>
</dbReference>
<keyword evidence="1" id="KW-0805">Transcription regulation</keyword>
<dbReference type="Pfam" id="PF02311">
    <property type="entry name" value="AraC_binding"/>
    <property type="match status" value="1"/>
</dbReference>
<evidence type="ECO:0000313" key="7">
    <source>
        <dbReference type="Proteomes" id="UP000013940"/>
    </source>
</evidence>
<dbReference type="GO" id="GO:0043565">
    <property type="term" value="F:sequence-specific DNA binding"/>
    <property type="evidence" value="ECO:0007669"/>
    <property type="project" value="InterPro"/>
</dbReference>
<dbReference type="InterPro" id="IPR018062">
    <property type="entry name" value="HTH_AraC-typ_CS"/>
</dbReference>
<keyword evidence="3" id="KW-0010">Activator</keyword>
<dbReference type="PANTHER" id="PTHR43280">
    <property type="entry name" value="ARAC-FAMILY TRANSCRIPTIONAL REGULATOR"/>
    <property type="match status" value="1"/>
</dbReference>
<dbReference type="KEGG" id="pprc:PFLCHA0_c47980"/>
<dbReference type="Pfam" id="PF12833">
    <property type="entry name" value="HTH_18"/>
    <property type="match status" value="1"/>
</dbReference>
<dbReference type="InterPro" id="IPR014710">
    <property type="entry name" value="RmlC-like_jellyroll"/>
</dbReference>